<evidence type="ECO:0000256" key="5">
    <source>
        <dbReference type="ARBA" id="ARBA00022525"/>
    </source>
</evidence>
<dbReference type="PATRIC" id="fig|80852.17.peg.2053"/>
<comment type="subcellular location">
    <subcellularLocation>
        <location evidence="1">Bacterial flagellum</location>
    </subcellularLocation>
    <subcellularLocation>
        <location evidence="2">Secreted</location>
    </subcellularLocation>
</comment>
<dbReference type="InterPro" id="IPR002371">
    <property type="entry name" value="FlgK"/>
</dbReference>
<evidence type="ECO:0000313" key="11">
    <source>
        <dbReference type="EMBL" id="CED72051.1"/>
    </source>
</evidence>
<protein>
    <recommendedName>
        <fullName evidence="4">Flagellar hook-associated protein 1</fullName>
    </recommendedName>
</protein>
<keyword evidence="11" id="KW-0969">Cilium</keyword>
<evidence type="ECO:0000259" key="10">
    <source>
        <dbReference type="Pfam" id="PF22638"/>
    </source>
</evidence>
<dbReference type="Pfam" id="PF22638">
    <property type="entry name" value="FlgK_D1"/>
    <property type="match status" value="1"/>
</dbReference>
<name>A0A090IME3_9GAMM</name>
<keyword evidence="11" id="KW-0966">Cell projection</keyword>
<dbReference type="GeneID" id="28541563"/>
<evidence type="ECO:0000259" key="8">
    <source>
        <dbReference type="Pfam" id="PF06429"/>
    </source>
</evidence>
<sequence length="626" mass="68187">MGLDLLNLGTQGVLTAQRQLNTTSHNINNVNTKGFSRQSVVQDTNMPHWVSGANLGAGVHVAAVRRSFDQFATNELNLSTTNLNYSMDTEANLDVLTNMMSSIGAKRIPENINDWFDAVKTLADSPNEIGARKVVLEKSRLVSQSLNDFYENVRQQNSDVNKKMDLTVERMNGIALELKDINKMMVKTPGPHNDLMDRHDKLIQELSQYTKVTITKRDNEDAFNVLIGGGHMLVSGTQSSELKMIQGSPDPLQRRLAMVEGKGMKAIQHDSIGGKMSALFELRDNTIPVIMDELGRVAVGFSSEVNRLQGQAIDLRGQIGANIFSDVNSEQAVRSRAIIQGDSSAEVGVFIDDISLLKAGDYALKYDGSQYTVTRPTGEVQRLDPTGNPSTFFLDGMRVEIREPLSAGERVLLRPTRIAAGDMKLEMNEAEKIAAQSYASSATFATGSAKFKVLESGALKEFQVVVSPAANQFAVLDMKGKMLLEPQTYPPQGPVTVSGTTFTLTGGAAANDKFAANLVPSEGDNGNLLLMQGLQTRKVMDEGRSTVIDLYENVNTEIGLKKATATRLSDVSRVENEAAQSRVASVAGVNLDEEAANMMKFQQAYMASSRIMKAADETFNSILQLS</sequence>
<dbReference type="InterPro" id="IPR049119">
    <property type="entry name" value="FlgK_D2-like"/>
</dbReference>
<dbReference type="Pfam" id="PF06429">
    <property type="entry name" value="Flg_bbr_C"/>
    <property type="match status" value="1"/>
</dbReference>
<dbReference type="Pfam" id="PF00460">
    <property type="entry name" value="Flg_bb_rod"/>
    <property type="match status" value="1"/>
</dbReference>
<gene>
    <name evidence="11" type="primary">flgM</name>
    <name evidence="11" type="ORF">AWOD_I_1986</name>
</gene>
<dbReference type="GO" id="GO:0009424">
    <property type="term" value="C:bacterial-type flagellum hook"/>
    <property type="evidence" value="ECO:0007669"/>
    <property type="project" value="InterPro"/>
</dbReference>
<dbReference type="InterPro" id="IPR010930">
    <property type="entry name" value="Flg_bb/hook_C_dom"/>
</dbReference>
<dbReference type="GO" id="GO:0005198">
    <property type="term" value="F:structural molecule activity"/>
    <property type="evidence" value="ECO:0007669"/>
    <property type="project" value="InterPro"/>
</dbReference>
<evidence type="ECO:0000256" key="1">
    <source>
        <dbReference type="ARBA" id="ARBA00004365"/>
    </source>
</evidence>
<evidence type="ECO:0000259" key="9">
    <source>
        <dbReference type="Pfam" id="PF21158"/>
    </source>
</evidence>
<dbReference type="KEGG" id="awd:AWOD_I_1986"/>
<keyword evidence="5" id="KW-0964">Secreted</keyword>
<reference evidence="12" key="1">
    <citation type="submission" date="2014-09" db="EMBL/GenBank/DDBJ databases">
        <authorList>
            <person name="Hjerde E."/>
        </authorList>
    </citation>
    <scope>NUCLEOTIDE SEQUENCE [LARGE SCALE GENOMIC DNA]</scope>
    <source>
        <strain evidence="12">06/09/139</strain>
    </source>
</reference>
<dbReference type="Proteomes" id="UP000032427">
    <property type="component" value="Chromosome 1"/>
</dbReference>
<feature type="domain" description="Flagellar basal-body/hook protein C-terminal" evidence="8">
    <location>
        <begin position="586"/>
        <end position="625"/>
    </location>
</feature>
<dbReference type="HOGENOM" id="CLU_012762_0_0_6"/>
<dbReference type="PRINTS" id="PR01005">
    <property type="entry name" value="FLGHOOKAP1"/>
</dbReference>
<dbReference type="EMBL" id="LN554846">
    <property type="protein sequence ID" value="CED72051.1"/>
    <property type="molecule type" value="Genomic_DNA"/>
</dbReference>
<dbReference type="InterPro" id="IPR053927">
    <property type="entry name" value="FlgK_helical"/>
</dbReference>
<evidence type="ECO:0000256" key="3">
    <source>
        <dbReference type="ARBA" id="ARBA00009677"/>
    </source>
</evidence>
<feature type="domain" description="Flagellar hook-associated protein FlgK helical" evidence="10">
    <location>
        <begin position="95"/>
        <end position="324"/>
    </location>
</feature>
<feature type="domain" description="Flagellar basal body rod protein N-terminal" evidence="7">
    <location>
        <begin position="14"/>
        <end position="35"/>
    </location>
</feature>
<evidence type="ECO:0000256" key="2">
    <source>
        <dbReference type="ARBA" id="ARBA00004613"/>
    </source>
</evidence>
<dbReference type="AlphaFoldDB" id="A0A090IME3"/>
<dbReference type="Pfam" id="PF21158">
    <property type="entry name" value="flgK_1st_1"/>
    <property type="match status" value="1"/>
</dbReference>
<organism evidence="11 12">
    <name type="scientific">Aliivibrio wodanis</name>
    <dbReference type="NCBI Taxonomy" id="80852"/>
    <lineage>
        <taxon>Bacteria</taxon>
        <taxon>Pseudomonadati</taxon>
        <taxon>Pseudomonadota</taxon>
        <taxon>Gammaproteobacteria</taxon>
        <taxon>Vibrionales</taxon>
        <taxon>Vibrionaceae</taxon>
        <taxon>Aliivibrio</taxon>
    </lineage>
</organism>
<dbReference type="PANTHER" id="PTHR30033">
    <property type="entry name" value="FLAGELLAR HOOK-ASSOCIATED PROTEIN 1"/>
    <property type="match status" value="1"/>
</dbReference>
<dbReference type="SUPFAM" id="SSF64518">
    <property type="entry name" value="Phase 1 flagellin"/>
    <property type="match status" value="1"/>
</dbReference>
<comment type="similarity">
    <text evidence="3">Belongs to the flagella basal body rod proteins family.</text>
</comment>
<keyword evidence="11" id="KW-0282">Flagellum</keyword>
<proteinExistence type="inferred from homology"/>
<feature type="domain" description="Flagellar hook-associated protein 1 D2-like" evidence="9">
    <location>
        <begin position="343"/>
        <end position="408"/>
    </location>
</feature>
<accession>A0A090IME3</accession>
<keyword evidence="12" id="KW-1185">Reference proteome</keyword>
<dbReference type="STRING" id="80852.AWOD_I_1986"/>
<keyword evidence="6" id="KW-0975">Bacterial flagellum</keyword>
<dbReference type="GO" id="GO:0044780">
    <property type="term" value="P:bacterial-type flagellum assembly"/>
    <property type="evidence" value="ECO:0007669"/>
    <property type="project" value="InterPro"/>
</dbReference>
<evidence type="ECO:0000256" key="6">
    <source>
        <dbReference type="ARBA" id="ARBA00023143"/>
    </source>
</evidence>
<dbReference type="OrthoDB" id="9802553at2"/>
<evidence type="ECO:0000256" key="4">
    <source>
        <dbReference type="ARBA" id="ARBA00016244"/>
    </source>
</evidence>
<evidence type="ECO:0000259" key="7">
    <source>
        <dbReference type="Pfam" id="PF00460"/>
    </source>
</evidence>
<dbReference type="InterPro" id="IPR001444">
    <property type="entry name" value="Flag_bb_rod_N"/>
</dbReference>
<evidence type="ECO:0000313" key="12">
    <source>
        <dbReference type="Proteomes" id="UP000032427"/>
    </source>
</evidence>
<dbReference type="GO" id="GO:0005576">
    <property type="term" value="C:extracellular region"/>
    <property type="evidence" value="ECO:0007669"/>
    <property type="project" value="UniProtKB-SubCell"/>
</dbReference>
<dbReference type="NCBIfam" id="TIGR02492">
    <property type="entry name" value="flgK_ends"/>
    <property type="match status" value="1"/>
</dbReference>
<dbReference type="PANTHER" id="PTHR30033:SF1">
    <property type="entry name" value="FLAGELLAR HOOK-ASSOCIATED PROTEIN 1"/>
    <property type="match status" value="1"/>
</dbReference>